<dbReference type="Gene3D" id="1.10.287.130">
    <property type="match status" value="1"/>
</dbReference>
<dbReference type="InterPro" id="IPR005467">
    <property type="entry name" value="His_kinase_dom"/>
</dbReference>
<dbReference type="InterPro" id="IPR001638">
    <property type="entry name" value="Solute-binding_3/MltF_N"/>
</dbReference>
<proteinExistence type="predicted"/>
<dbReference type="RefSeq" id="WP_311580827.1">
    <property type="nucleotide sequence ID" value="NZ_JAVRIF010000004.1"/>
</dbReference>
<evidence type="ECO:0000256" key="1">
    <source>
        <dbReference type="ARBA" id="ARBA00000085"/>
    </source>
</evidence>
<dbReference type="Gene3D" id="3.30.565.10">
    <property type="entry name" value="Histidine kinase-like ATPase, C-terminal domain"/>
    <property type="match status" value="1"/>
</dbReference>
<dbReference type="PANTHER" id="PTHR45339">
    <property type="entry name" value="HYBRID SIGNAL TRANSDUCTION HISTIDINE KINASE J"/>
    <property type="match status" value="1"/>
</dbReference>
<evidence type="ECO:0000259" key="7">
    <source>
        <dbReference type="PROSITE" id="PS50109"/>
    </source>
</evidence>
<evidence type="ECO:0000256" key="3">
    <source>
        <dbReference type="ARBA" id="ARBA00022553"/>
    </source>
</evidence>
<keyword evidence="4" id="KW-0902">Two-component regulatory system</keyword>
<dbReference type="SUPFAM" id="SSF47384">
    <property type="entry name" value="Homodimeric domain of signal transducing histidine kinase"/>
    <property type="match status" value="1"/>
</dbReference>
<dbReference type="PANTHER" id="PTHR45339:SF1">
    <property type="entry name" value="HYBRID SIGNAL TRANSDUCTION HISTIDINE KINASE J"/>
    <property type="match status" value="1"/>
</dbReference>
<dbReference type="Pfam" id="PF00512">
    <property type="entry name" value="HisKA"/>
    <property type="match status" value="1"/>
</dbReference>
<keyword evidence="6" id="KW-1133">Transmembrane helix</keyword>
<dbReference type="SMART" id="SM00388">
    <property type="entry name" value="HisKA"/>
    <property type="match status" value="1"/>
</dbReference>
<evidence type="ECO:0000259" key="8">
    <source>
        <dbReference type="PROSITE" id="PS50110"/>
    </source>
</evidence>
<evidence type="ECO:0000256" key="4">
    <source>
        <dbReference type="ARBA" id="ARBA00023012"/>
    </source>
</evidence>
<feature type="domain" description="Histidine kinase" evidence="7">
    <location>
        <begin position="600"/>
        <end position="825"/>
    </location>
</feature>
<dbReference type="InterPro" id="IPR036097">
    <property type="entry name" value="HisK_dim/P_sf"/>
</dbReference>
<dbReference type="PRINTS" id="PR00344">
    <property type="entry name" value="BCTRLSENSOR"/>
</dbReference>
<dbReference type="InterPro" id="IPR036890">
    <property type="entry name" value="HATPase_C_sf"/>
</dbReference>
<dbReference type="CDD" id="cd16922">
    <property type="entry name" value="HATPase_EvgS-ArcB-TorS-like"/>
    <property type="match status" value="1"/>
</dbReference>
<protein>
    <recommendedName>
        <fullName evidence="2">histidine kinase</fullName>
        <ecNumber evidence="2">2.7.13.3</ecNumber>
    </recommendedName>
</protein>
<feature type="domain" description="Response regulatory" evidence="8">
    <location>
        <begin position="854"/>
        <end position="969"/>
    </location>
</feature>
<dbReference type="EC" id="2.7.13.3" evidence="2"/>
<comment type="catalytic activity">
    <reaction evidence="1">
        <text>ATP + protein L-histidine = ADP + protein N-phospho-L-histidine.</text>
        <dbReference type="EC" id="2.7.13.3"/>
    </reaction>
</comment>
<dbReference type="InterPro" id="IPR001789">
    <property type="entry name" value="Sig_transdc_resp-reg_receiver"/>
</dbReference>
<keyword evidence="10" id="KW-1185">Reference proteome</keyword>
<dbReference type="InterPro" id="IPR004358">
    <property type="entry name" value="Sig_transdc_His_kin-like_C"/>
</dbReference>
<dbReference type="SMART" id="SM00448">
    <property type="entry name" value="REC"/>
    <property type="match status" value="1"/>
</dbReference>
<dbReference type="EMBL" id="JAVRIF010000004">
    <property type="protein sequence ID" value="MDT0603836.1"/>
    <property type="molecule type" value="Genomic_DNA"/>
</dbReference>
<dbReference type="InterPro" id="IPR011006">
    <property type="entry name" value="CheY-like_superfamily"/>
</dbReference>
<reference evidence="9 10" key="1">
    <citation type="submission" date="2023-09" db="EMBL/GenBank/DDBJ databases">
        <authorList>
            <person name="Rey-Velasco X."/>
        </authorList>
    </citation>
    <scope>NUCLEOTIDE SEQUENCE [LARGE SCALE GENOMIC DNA]</scope>
    <source>
        <strain evidence="9 10">W431</strain>
    </source>
</reference>
<dbReference type="InterPro" id="IPR003594">
    <property type="entry name" value="HATPase_dom"/>
</dbReference>
<dbReference type="SMART" id="SM00062">
    <property type="entry name" value="PBPb"/>
    <property type="match status" value="1"/>
</dbReference>
<dbReference type="SMART" id="SM00387">
    <property type="entry name" value="HATPase_c"/>
    <property type="match status" value="1"/>
</dbReference>
<accession>A0ABU3A0Y4</accession>
<feature type="modified residue" description="4-aspartylphosphate" evidence="5">
    <location>
        <position position="903"/>
    </location>
</feature>
<keyword evidence="6" id="KW-0812">Transmembrane</keyword>
<evidence type="ECO:0000256" key="6">
    <source>
        <dbReference type="SAM" id="Phobius"/>
    </source>
</evidence>
<dbReference type="Gene3D" id="3.40.50.2300">
    <property type="match status" value="1"/>
</dbReference>
<evidence type="ECO:0000313" key="9">
    <source>
        <dbReference type="EMBL" id="MDT0603836.1"/>
    </source>
</evidence>
<dbReference type="SUPFAM" id="SSF52172">
    <property type="entry name" value="CheY-like"/>
    <property type="match status" value="1"/>
</dbReference>
<dbReference type="Pfam" id="PF02518">
    <property type="entry name" value="HATPase_c"/>
    <property type="match status" value="1"/>
</dbReference>
<dbReference type="SUPFAM" id="SSF55874">
    <property type="entry name" value="ATPase domain of HSP90 chaperone/DNA topoisomerase II/histidine kinase"/>
    <property type="match status" value="1"/>
</dbReference>
<comment type="caution">
    <text evidence="9">The sequence shown here is derived from an EMBL/GenBank/DDBJ whole genome shotgun (WGS) entry which is preliminary data.</text>
</comment>
<dbReference type="InterPro" id="IPR003661">
    <property type="entry name" value="HisK_dim/P_dom"/>
</dbReference>
<evidence type="ECO:0000256" key="5">
    <source>
        <dbReference type="PROSITE-ProRule" id="PRU00169"/>
    </source>
</evidence>
<dbReference type="Pfam" id="PF00497">
    <property type="entry name" value="SBP_bac_3"/>
    <property type="match status" value="1"/>
</dbReference>
<sequence length="1104" mass="125233">MDNTCGERSIKDVKSFPLNTTLVIVLALLTFLSQALVNLAFANTTTASIETNNVLEKNRVIRISLPDQASIDAASPEPVQQVVNFLKEYWQIWAIDNEIDVKFYFLPTVEALKQLKEEKIDVVAFNIYQPEYKNVLYSIPYAKFKQTLFQRINHNNSDGFQLAIHSEDKNTLRFLSDTVSRQFFIDLNTLLDKQTKFDAIYSTKPWLLKQALESRSLQNQFYINQQDIPDITLHFTTRTNDRALLSLINNNLRQVKAAQAKLWQDKYLSNVENNFELSLGQYSQGLTEQEKQYVIDHNIIQYPITHAGFPPYIISQSHSNIIERGFAIDLLHHASAKLGIIFKPVYVDNFQDIIDKVTKGNAELLVNIEYDKSLEPQFSFSIPYLKAHYSIVYNPTIPQEQQFSNLNNRTIAAIKNFQATQLLKKAYPQATFMLFDTLELALTAVSQGNADVFIGRSLATSYLIKKNHLSNLTSQPLPDFHSDAQFTFATTKAEQTLVALLNRTINALPATEFENLYAKWSQASFPEANVQAQVDVIYRKASYLFIVIVIIALIVFWVYYRRLQLRKAAQKKVENALVIAESARNEAEQSAQAKITFLAKMSHEIRTPMNGILGMAEALNFTPLNKDQTELLDTLEGSARHLLALLNDVLDFSKMDAGKLTLESVPVNFHLLAKNALKSFRMVNDQQNIQLLCHVDDDITHSYFTDPTRLNQVLNNLISNAIKFTEHGSITLSIKRIEQAIKKDGIYDTIRMSVTDTGIGISPKQQSQLFTPFIQADDDITRKFGGTGLGLSICQEIVMGMGGKINIHSVEGSGSEFYFDLTYQQAEFEKEITERRKNTRNAIKPEDERFKGINVLIAEDNLVNVKVLTSQLSRLGIEADVAYDGLEALTMYERNSYQLVISDCHMPNMDGFELAAKIKALAKEPLWLIAVTADALSGAAEKCISAGFDDYMTKPCTQEEITDKVNHAYRAIQKKRLLHSPQADEQATYLLFNAAILLSHFNHDRERSELAIQPFITSWEQEKQQILSALTRLNFSALNSHLQNLKAQIEALHHQEMEAVINNVLRVLHDPETSLTNAAVLNVCNKLDLFYIEILTWRNQSDNG</sequence>
<gene>
    <name evidence="9" type="ORF">RM573_09540</name>
</gene>
<dbReference type="SUPFAM" id="SSF53850">
    <property type="entry name" value="Periplasmic binding protein-like II"/>
    <property type="match status" value="2"/>
</dbReference>
<dbReference type="CDD" id="cd00082">
    <property type="entry name" value="HisKA"/>
    <property type="match status" value="1"/>
</dbReference>
<name>A0ABU3A0Y4_9GAMM</name>
<evidence type="ECO:0000256" key="2">
    <source>
        <dbReference type="ARBA" id="ARBA00012438"/>
    </source>
</evidence>
<dbReference type="PROSITE" id="PS50110">
    <property type="entry name" value="RESPONSE_REGULATORY"/>
    <property type="match status" value="1"/>
</dbReference>
<dbReference type="CDD" id="cd01007">
    <property type="entry name" value="PBP2_BvgS_HisK_like"/>
    <property type="match status" value="1"/>
</dbReference>
<organism evidence="9 10">
    <name type="scientific">Thalassotalea castellviae</name>
    <dbReference type="NCBI Taxonomy" id="3075612"/>
    <lineage>
        <taxon>Bacteria</taxon>
        <taxon>Pseudomonadati</taxon>
        <taxon>Pseudomonadota</taxon>
        <taxon>Gammaproteobacteria</taxon>
        <taxon>Alteromonadales</taxon>
        <taxon>Colwelliaceae</taxon>
        <taxon>Thalassotalea</taxon>
    </lineage>
</organism>
<feature type="transmembrane region" description="Helical" evidence="6">
    <location>
        <begin position="541"/>
        <end position="560"/>
    </location>
</feature>
<evidence type="ECO:0000313" key="10">
    <source>
        <dbReference type="Proteomes" id="UP001266357"/>
    </source>
</evidence>
<dbReference type="Pfam" id="PF00072">
    <property type="entry name" value="Response_reg"/>
    <property type="match status" value="1"/>
</dbReference>
<dbReference type="Gene3D" id="3.40.190.10">
    <property type="entry name" value="Periplasmic binding protein-like II"/>
    <property type="match status" value="4"/>
</dbReference>
<keyword evidence="3 5" id="KW-0597">Phosphoprotein</keyword>
<dbReference type="CDD" id="cd17546">
    <property type="entry name" value="REC_hyHK_CKI1_RcsC-like"/>
    <property type="match status" value="1"/>
</dbReference>
<dbReference type="Proteomes" id="UP001266357">
    <property type="component" value="Unassembled WGS sequence"/>
</dbReference>
<dbReference type="PROSITE" id="PS50109">
    <property type="entry name" value="HIS_KIN"/>
    <property type="match status" value="1"/>
</dbReference>
<keyword evidence="6" id="KW-0472">Membrane</keyword>